<dbReference type="InterPro" id="IPR000014">
    <property type="entry name" value="PAS"/>
</dbReference>
<dbReference type="InterPro" id="IPR005467">
    <property type="entry name" value="His_kinase_dom"/>
</dbReference>
<sequence length="665" mass="71945">MTVLFRTLGRGDCGDLADLAMEAVVVTDPAGVVRYWNPAAESLYGWPAMAMVGLDLRELASDAQLHDEEWALLLREGAWEGDIRRSGAAGPAVAAHVRRTLRRNADGSLRDVVEYGQAARSRPHLGGLDGPTELRRTIAACWELDVVGTRAARAAGADGGALLGDCRIIDANMRAIRLFGGSAERDRTIGRPLGDFWPAESREAIAGLLAAALERPVGSPLVQVLGLYGVLAGATATAWRSAEPGRAEAVFLMVNGAVSDDRTAWELQASEDRYRKLIHFAPTPLLYVDSRRSGDEFQKLRAQGVTDIASFLDDHPELVELAKDVVVVTEVNQAAVRLFGARNAAELIQSVRYLFSATPKMANRVMEAHFEGRRNYVEQAKMATFDGRVLDVVFSVTYPAPPEYMDTTFITIEDVTERLWTEGELRRLQANFAHAARLSTLGELAASIAHEVNQPLSAIATNADTSLRWLAQNPPNLEKVRMLTERIAASAGRASEIIERVRGMAMKRQPRHARLDLRATIEEAVMIVRHEIEAKAITISLALDRDLPAIYGDRIQLQQVVVNLLINSLQAIDHHGLDRREIRLAAAPVPGGVTISIHDTGPGIAAEHLASVFDGFFTTKDGGIGIGLAICQSIITEHGGAISAANHDAGGAIFTIALPLDPPAA</sequence>
<dbReference type="PANTHER" id="PTHR43065">
    <property type="entry name" value="SENSOR HISTIDINE KINASE"/>
    <property type="match status" value="1"/>
</dbReference>
<dbReference type="EMBL" id="JAVDRL010000005">
    <property type="protein sequence ID" value="MDR6531142.1"/>
    <property type="molecule type" value="Genomic_DNA"/>
</dbReference>
<dbReference type="SMART" id="SM00388">
    <property type="entry name" value="HisKA"/>
    <property type="match status" value="1"/>
</dbReference>
<dbReference type="InterPro" id="IPR013767">
    <property type="entry name" value="PAS_fold"/>
</dbReference>
<evidence type="ECO:0000256" key="1">
    <source>
        <dbReference type="ARBA" id="ARBA00000085"/>
    </source>
</evidence>
<dbReference type="Proteomes" id="UP001262754">
    <property type="component" value="Unassembled WGS sequence"/>
</dbReference>
<comment type="catalytic activity">
    <reaction evidence="1">
        <text>ATP + protein L-histidine = ADP + protein N-phospho-L-histidine.</text>
        <dbReference type="EC" id="2.7.13.3"/>
    </reaction>
</comment>
<dbReference type="Gene3D" id="3.30.565.10">
    <property type="entry name" value="Histidine kinase-like ATPase, C-terminal domain"/>
    <property type="match status" value="1"/>
</dbReference>
<dbReference type="PROSITE" id="PS50109">
    <property type="entry name" value="HIS_KIN"/>
    <property type="match status" value="1"/>
</dbReference>
<dbReference type="RefSeq" id="WP_310030965.1">
    <property type="nucleotide sequence ID" value="NZ_JAVDRL010000005.1"/>
</dbReference>
<dbReference type="PRINTS" id="PR00344">
    <property type="entry name" value="BCTRLSENSOR"/>
</dbReference>
<accession>A0ABU1MYM2</accession>
<dbReference type="CDD" id="cd00130">
    <property type="entry name" value="PAS"/>
    <property type="match status" value="1"/>
</dbReference>
<keyword evidence="7" id="KW-0067">ATP-binding</keyword>
<dbReference type="PROSITE" id="PS50112">
    <property type="entry name" value="PAS"/>
    <property type="match status" value="1"/>
</dbReference>
<dbReference type="SMART" id="SM00387">
    <property type="entry name" value="HATPase_c"/>
    <property type="match status" value="1"/>
</dbReference>
<keyword evidence="5" id="KW-0547">Nucleotide-binding</keyword>
<dbReference type="Pfam" id="PF02518">
    <property type="entry name" value="HATPase_c"/>
    <property type="match status" value="1"/>
</dbReference>
<dbReference type="InterPro" id="IPR003594">
    <property type="entry name" value="HATPase_dom"/>
</dbReference>
<dbReference type="Pfam" id="PF00989">
    <property type="entry name" value="PAS"/>
    <property type="match status" value="1"/>
</dbReference>
<dbReference type="Gene3D" id="3.30.450.20">
    <property type="entry name" value="PAS domain"/>
    <property type="match status" value="2"/>
</dbReference>
<protein>
    <recommendedName>
        <fullName evidence="2">histidine kinase</fullName>
        <ecNumber evidence="2">2.7.13.3</ecNumber>
    </recommendedName>
</protein>
<keyword evidence="12" id="KW-1185">Reference proteome</keyword>
<keyword evidence="6" id="KW-0418">Kinase</keyword>
<dbReference type="InterPro" id="IPR003661">
    <property type="entry name" value="HisK_dim/P_dom"/>
</dbReference>
<evidence type="ECO:0000256" key="7">
    <source>
        <dbReference type="ARBA" id="ARBA00022840"/>
    </source>
</evidence>
<dbReference type="SUPFAM" id="SSF47384">
    <property type="entry name" value="Homodimeric domain of signal transducing histidine kinase"/>
    <property type="match status" value="1"/>
</dbReference>
<keyword evidence="3" id="KW-0597">Phosphoprotein</keyword>
<evidence type="ECO:0000259" key="10">
    <source>
        <dbReference type="PROSITE" id="PS50112"/>
    </source>
</evidence>
<evidence type="ECO:0000256" key="3">
    <source>
        <dbReference type="ARBA" id="ARBA00022553"/>
    </source>
</evidence>
<keyword evidence="8" id="KW-0902">Two-component regulatory system</keyword>
<dbReference type="PANTHER" id="PTHR43065:SF10">
    <property type="entry name" value="PEROXIDE STRESS-ACTIVATED HISTIDINE KINASE MAK3"/>
    <property type="match status" value="1"/>
</dbReference>
<dbReference type="CDD" id="cd00082">
    <property type="entry name" value="HisKA"/>
    <property type="match status" value="1"/>
</dbReference>
<evidence type="ECO:0000256" key="6">
    <source>
        <dbReference type="ARBA" id="ARBA00022777"/>
    </source>
</evidence>
<evidence type="ECO:0000313" key="11">
    <source>
        <dbReference type="EMBL" id="MDR6531142.1"/>
    </source>
</evidence>
<dbReference type="Pfam" id="PF00512">
    <property type="entry name" value="HisKA"/>
    <property type="match status" value="1"/>
</dbReference>
<comment type="caution">
    <text evidence="11">The sequence shown here is derived from an EMBL/GenBank/DDBJ whole genome shotgun (WGS) entry which is preliminary data.</text>
</comment>
<evidence type="ECO:0000256" key="8">
    <source>
        <dbReference type="ARBA" id="ARBA00023012"/>
    </source>
</evidence>
<dbReference type="Gene3D" id="1.10.287.130">
    <property type="match status" value="1"/>
</dbReference>
<dbReference type="SUPFAM" id="SSF55785">
    <property type="entry name" value="PYP-like sensor domain (PAS domain)"/>
    <property type="match status" value="2"/>
</dbReference>
<evidence type="ECO:0000256" key="5">
    <source>
        <dbReference type="ARBA" id="ARBA00022741"/>
    </source>
</evidence>
<dbReference type="SMART" id="SM00091">
    <property type="entry name" value="PAS"/>
    <property type="match status" value="3"/>
</dbReference>
<name>A0ABU1MYM2_9CAUL</name>
<dbReference type="InterPro" id="IPR004358">
    <property type="entry name" value="Sig_transdc_His_kin-like_C"/>
</dbReference>
<organism evidence="11 12">
    <name type="scientific">Caulobacter rhizosphaerae</name>
    <dbReference type="NCBI Taxonomy" id="2010972"/>
    <lineage>
        <taxon>Bacteria</taxon>
        <taxon>Pseudomonadati</taxon>
        <taxon>Pseudomonadota</taxon>
        <taxon>Alphaproteobacteria</taxon>
        <taxon>Caulobacterales</taxon>
        <taxon>Caulobacteraceae</taxon>
        <taxon>Caulobacter</taxon>
    </lineage>
</organism>
<feature type="domain" description="Histidine kinase" evidence="9">
    <location>
        <begin position="447"/>
        <end position="662"/>
    </location>
</feature>
<proteinExistence type="predicted"/>
<evidence type="ECO:0000256" key="4">
    <source>
        <dbReference type="ARBA" id="ARBA00022679"/>
    </source>
</evidence>
<dbReference type="EC" id="2.7.13.3" evidence="2"/>
<feature type="domain" description="PAS" evidence="10">
    <location>
        <begin position="16"/>
        <end position="53"/>
    </location>
</feature>
<dbReference type="Pfam" id="PF13426">
    <property type="entry name" value="PAS_9"/>
    <property type="match status" value="2"/>
</dbReference>
<dbReference type="SUPFAM" id="SSF55874">
    <property type="entry name" value="ATPase domain of HSP90 chaperone/DNA topoisomerase II/histidine kinase"/>
    <property type="match status" value="1"/>
</dbReference>
<keyword evidence="4" id="KW-0808">Transferase</keyword>
<gene>
    <name evidence="11" type="ORF">J2800_001884</name>
</gene>
<evidence type="ECO:0000256" key="2">
    <source>
        <dbReference type="ARBA" id="ARBA00012438"/>
    </source>
</evidence>
<dbReference type="InterPro" id="IPR036890">
    <property type="entry name" value="HATPase_C_sf"/>
</dbReference>
<dbReference type="InterPro" id="IPR036097">
    <property type="entry name" value="HisK_dim/P_sf"/>
</dbReference>
<reference evidence="11 12" key="1">
    <citation type="submission" date="2023-07" db="EMBL/GenBank/DDBJ databases">
        <title>Sorghum-associated microbial communities from plants grown in Nebraska, USA.</title>
        <authorList>
            <person name="Schachtman D."/>
        </authorList>
    </citation>
    <scope>NUCLEOTIDE SEQUENCE [LARGE SCALE GENOMIC DNA]</scope>
    <source>
        <strain evidence="11 12">DS2154</strain>
    </source>
</reference>
<dbReference type="InterPro" id="IPR035965">
    <property type="entry name" value="PAS-like_dom_sf"/>
</dbReference>
<evidence type="ECO:0000313" key="12">
    <source>
        <dbReference type="Proteomes" id="UP001262754"/>
    </source>
</evidence>
<evidence type="ECO:0000259" key="9">
    <source>
        <dbReference type="PROSITE" id="PS50109"/>
    </source>
</evidence>